<evidence type="ECO:0000313" key="9">
    <source>
        <dbReference type="Proteomes" id="UP000235145"/>
    </source>
</evidence>
<dbReference type="Gene3D" id="1.20.5.4130">
    <property type="match status" value="1"/>
</dbReference>
<evidence type="ECO:0000256" key="4">
    <source>
        <dbReference type="ARBA" id="ARBA00022821"/>
    </source>
</evidence>
<dbReference type="AlphaFoldDB" id="A0A9R1X0G3"/>
<keyword evidence="4" id="KW-0611">Plant defense</keyword>
<reference evidence="8 9" key="1">
    <citation type="journal article" date="2017" name="Nat. Commun.">
        <title>Genome assembly with in vitro proximity ligation data and whole-genome triplication in lettuce.</title>
        <authorList>
            <person name="Reyes-Chin-Wo S."/>
            <person name="Wang Z."/>
            <person name="Yang X."/>
            <person name="Kozik A."/>
            <person name="Arikit S."/>
            <person name="Song C."/>
            <person name="Xia L."/>
            <person name="Froenicke L."/>
            <person name="Lavelle D.O."/>
            <person name="Truco M.J."/>
            <person name="Xia R."/>
            <person name="Zhu S."/>
            <person name="Xu C."/>
            <person name="Xu H."/>
            <person name="Xu X."/>
            <person name="Cox K."/>
            <person name="Korf I."/>
            <person name="Meyers B.C."/>
            <person name="Michelmore R.W."/>
        </authorList>
    </citation>
    <scope>NUCLEOTIDE SEQUENCE [LARGE SCALE GENOMIC DNA]</scope>
    <source>
        <strain evidence="9">cv. Salinas</strain>
        <tissue evidence="8">Seedlings</tissue>
    </source>
</reference>
<dbReference type="SUPFAM" id="SSF52540">
    <property type="entry name" value="P-loop containing nucleoside triphosphate hydrolases"/>
    <property type="match status" value="1"/>
</dbReference>
<evidence type="ECO:0000313" key="8">
    <source>
        <dbReference type="EMBL" id="KAJ0195925.1"/>
    </source>
</evidence>
<dbReference type="PRINTS" id="PR00364">
    <property type="entry name" value="DISEASERSIST"/>
</dbReference>
<dbReference type="InterPro" id="IPR002182">
    <property type="entry name" value="NB-ARC"/>
</dbReference>
<evidence type="ECO:0000256" key="5">
    <source>
        <dbReference type="ARBA" id="ARBA00022840"/>
    </source>
</evidence>
<organism evidence="8 9">
    <name type="scientific">Lactuca sativa</name>
    <name type="common">Garden lettuce</name>
    <dbReference type="NCBI Taxonomy" id="4236"/>
    <lineage>
        <taxon>Eukaryota</taxon>
        <taxon>Viridiplantae</taxon>
        <taxon>Streptophyta</taxon>
        <taxon>Embryophyta</taxon>
        <taxon>Tracheophyta</taxon>
        <taxon>Spermatophyta</taxon>
        <taxon>Magnoliopsida</taxon>
        <taxon>eudicotyledons</taxon>
        <taxon>Gunneridae</taxon>
        <taxon>Pentapetalae</taxon>
        <taxon>asterids</taxon>
        <taxon>campanulids</taxon>
        <taxon>Asterales</taxon>
        <taxon>Asteraceae</taxon>
        <taxon>Cichorioideae</taxon>
        <taxon>Cichorieae</taxon>
        <taxon>Lactucinae</taxon>
        <taxon>Lactuca</taxon>
    </lineage>
</organism>
<dbReference type="GO" id="GO:0005524">
    <property type="term" value="F:ATP binding"/>
    <property type="evidence" value="ECO:0007669"/>
    <property type="project" value="UniProtKB-KW"/>
</dbReference>
<keyword evidence="9" id="KW-1185">Reference proteome</keyword>
<keyword evidence="1" id="KW-0433">Leucine-rich repeat</keyword>
<dbReference type="InterPro" id="IPR027417">
    <property type="entry name" value="P-loop_NTPase"/>
</dbReference>
<feature type="domain" description="Disease resistance N-terminal" evidence="7">
    <location>
        <begin position="25"/>
        <end position="97"/>
    </location>
</feature>
<proteinExistence type="predicted"/>
<dbReference type="PANTHER" id="PTHR36766:SF70">
    <property type="entry name" value="DISEASE RESISTANCE PROTEIN RGA4"/>
    <property type="match status" value="1"/>
</dbReference>
<comment type="caution">
    <text evidence="8">The sequence shown here is derived from an EMBL/GenBank/DDBJ whole genome shotgun (WGS) entry which is preliminary data.</text>
</comment>
<accession>A0A9R1X0G3</accession>
<dbReference type="Gene3D" id="3.40.50.300">
    <property type="entry name" value="P-loop containing nucleotide triphosphate hydrolases"/>
    <property type="match status" value="1"/>
</dbReference>
<dbReference type="Gene3D" id="1.10.8.430">
    <property type="entry name" value="Helical domain of apoptotic protease-activating factors"/>
    <property type="match status" value="1"/>
</dbReference>
<dbReference type="GO" id="GO:0043531">
    <property type="term" value="F:ADP binding"/>
    <property type="evidence" value="ECO:0007669"/>
    <property type="project" value="InterPro"/>
</dbReference>
<dbReference type="PANTHER" id="PTHR36766">
    <property type="entry name" value="PLANT BROAD-SPECTRUM MILDEW RESISTANCE PROTEIN RPW8"/>
    <property type="match status" value="1"/>
</dbReference>
<dbReference type="InterPro" id="IPR042197">
    <property type="entry name" value="Apaf_helical"/>
</dbReference>
<dbReference type="Pfam" id="PF18052">
    <property type="entry name" value="Rx_N"/>
    <property type="match status" value="1"/>
</dbReference>
<evidence type="ECO:0000259" key="7">
    <source>
        <dbReference type="Pfam" id="PF18052"/>
    </source>
</evidence>
<evidence type="ECO:0000256" key="2">
    <source>
        <dbReference type="ARBA" id="ARBA00022737"/>
    </source>
</evidence>
<protein>
    <recommendedName>
        <fullName evidence="10">NB-ARC domain-containing protein</fullName>
    </recommendedName>
</protein>
<evidence type="ECO:0000256" key="1">
    <source>
        <dbReference type="ARBA" id="ARBA00022614"/>
    </source>
</evidence>
<dbReference type="InterPro" id="IPR041118">
    <property type="entry name" value="Rx_N"/>
</dbReference>
<feature type="domain" description="NB-ARC" evidence="6">
    <location>
        <begin position="155"/>
        <end position="232"/>
    </location>
</feature>
<evidence type="ECO:0008006" key="10">
    <source>
        <dbReference type="Google" id="ProtNLM"/>
    </source>
</evidence>
<dbReference type="GO" id="GO:0006952">
    <property type="term" value="P:defense response"/>
    <property type="evidence" value="ECO:0007669"/>
    <property type="project" value="UniProtKB-KW"/>
</dbReference>
<gene>
    <name evidence="8" type="ORF">LSAT_V11C700344980</name>
</gene>
<dbReference type="EMBL" id="NBSK02000007">
    <property type="protein sequence ID" value="KAJ0195925.1"/>
    <property type="molecule type" value="Genomic_DNA"/>
</dbReference>
<keyword evidence="3" id="KW-0547">Nucleotide-binding</keyword>
<name>A0A9R1X0G3_LACSA</name>
<sequence length="377" mass="43038">METVKMAQALVSMTAEAILKKPKAVAEIAIAWGYEEKLTTLHATLDLICAKLRDAERQKGTEVVTVWLKQLTHVVNEADDVLDKIHYEMLRREVKKRDTIEMGHKIENISRKLVEINKQANDLGLQNEQPPGPVPGSLNPYFEEFKIFRRENDEQRIIQLLTQLRKEETLTIVPIVGMGGVGKTTLAKSIYYNNPKIEHHFDVQAWVCVSVKSNVNALLAKIYKSLAREECKSQMRAHWDDLRSCMSKVNVETGSGILVTTRNLEIGTKAMSEDFHALQTLFDDWCWSIFREKSFLAGRSPLPELDEIGHEIVKKCRGLPLLVNVIQGMLRNYNIDKEKWLSIQDSKVWDLEDEGDRIQNSLKLSFDNVSGQPKKLA</sequence>
<keyword evidence="5" id="KW-0067">ATP-binding</keyword>
<evidence type="ECO:0000259" key="6">
    <source>
        <dbReference type="Pfam" id="PF00931"/>
    </source>
</evidence>
<dbReference type="Pfam" id="PF00931">
    <property type="entry name" value="NB-ARC"/>
    <property type="match status" value="1"/>
</dbReference>
<evidence type="ECO:0000256" key="3">
    <source>
        <dbReference type="ARBA" id="ARBA00022741"/>
    </source>
</evidence>
<keyword evidence="2" id="KW-0677">Repeat</keyword>
<dbReference type="Proteomes" id="UP000235145">
    <property type="component" value="Unassembled WGS sequence"/>
</dbReference>